<feature type="domain" description="GST N-terminal" evidence="1">
    <location>
        <begin position="3"/>
        <end position="81"/>
    </location>
</feature>
<protein>
    <submittedName>
        <fullName evidence="3">Glutathione S-transferase</fullName>
    </submittedName>
</protein>
<dbReference type="InterPro" id="IPR036249">
    <property type="entry name" value="Thioredoxin-like_sf"/>
</dbReference>
<dbReference type="SUPFAM" id="SSF52833">
    <property type="entry name" value="Thioredoxin-like"/>
    <property type="match status" value="1"/>
</dbReference>
<dbReference type="PANTHER" id="PTHR43968:SF6">
    <property type="entry name" value="GLUTATHIONE S-TRANSFERASE OMEGA"/>
    <property type="match status" value="1"/>
</dbReference>
<evidence type="ECO:0000313" key="3">
    <source>
        <dbReference type="EMBL" id="SMP07732.1"/>
    </source>
</evidence>
<name>A0ABY1NEX0_9RHOB</name>
<dbReference type="InterPro" id="IPR004045">
    <property type="entry name" value="Glutathione_S-Trfase_N"/>
</dbReference>
<dbReference type="InterPro" id="IPR050983">
    <property type="entry name" value="GST_Omega/HSP26"/>
</dbReference>
<dbReference type="InterPro" id="IPR040079">
    <property type="entry name" value="Glutathione_S-Trfase"/>
</dbReference>
<feature type="domain" description="GST C-terminal" evidence="2">
    <location>
        <begin position="83"/>
        <end position="207"/>
    </location>
</feature>
<organism evidence="3 4">
    <name type="scientific">Shimia sagamensis</name>
    <dbReference type="NCBI Taxonomy" id="1566352"/>
    <lineage>
        <taxon>Bacteria</taxon>
        <taxon>Pseudomonadati</taxon>
        <taxon>Pseudomonadota</taxon>
        <taxon>Alphaproteobacteria</taxon>
        <taxon>Rhodobacterales</taxon>
        <taxon>Roseobacteraceae</taxon>
    </lineage>
</organism>
<sequence>MSELPILYSFRRCPYAMRARLAVAASGVVVELREILLRDKAPAFLETSPSGTVPCLKADALVIDESLDVMIWALKQSDPEAWLDMPEAGHDLISEADGPFKAALDHTKYHTRYQDLDPEESRAKAMRLLGTLDQQIGEKPWLFGDTPSLADMAILPFVRQFAFINKARFDADAGLNLSRWLEAFIVSERFAAIMPKLPMWREGDVPVRFERAIAVANP</sequence>
<evidence type="ECO:0000313" key="4">
    <source>
        <dbReference type="Proteomes" id="UP001157961"/>
    </source>
</evidence>
<dbReference type="PANTHER" id="PTHR43968">
    <property type="match status" value="1"/>
</dbReference>
<dbReference type="CDD" id="cd03196">
    <property type="entry name" value="GST_C_5"/>
    <property type="match status" value="1"/>
</dbReference>
<dbReference type="InterPro" id="IPR036282">
    <property type="entry name" value="Glutathione-S-Trfase_C_sf"/>
</dbReference>
<proteinExistence type="predicted"/>
<accession>A0ABY1NEX0</accession>
<evidence type="ECO:0000259" key="1">
    <source>
        <dbReference type="PROSITE" id="PS50404"/>
    </source>
</evidence>
<dbReference type="Proteomes" id="UP001157961">
    <property type="component" value="Unassembled WGS sequence"/>
</dbReference>
<dbReference type="PROSITE" id="PS50405">
    <property type="entry name" value="GST_CTER"/>
    <property type="match status" value="1"/>
</dbReference>
<dbReference type="Gene3D" id="1.20.1050.10">
    <property type="match status" value="1"/>
</dbReference>
<dbReference type="SUPFAM" id="SSF47616">
    <property type="entry name" value="GST C-terminal domain-like"/>
    <property type="match status" value="1"/>
</dbReference>
<dbReference type="PROSITE" id="PS50404">
    <property type="entry name" value="GST_NTER"/>
    <property type="match status" value="1"/>
</dbReference>
<evidence type="ECO:0000259" key="2">
    <source>
        <dbReference type="PROSITE" id="PS50405"/>
    </source>
</evidence>
<reference evidence="3 4" key="1">
    <citation type="submission" date="2017-05" db="EMBL/GenBank/DDBJ databases">
        <authorList>
            <person name="Varghese N."/>
            <person name="Submissions S."/>
        </authorList>
    </citation>
    <scope>NUCLEOTIDE SEQUENCE [LARGE SCALE GENOMIC DNA]</scope>
    <source>
        <strain evidence="3 4">DSM 29734</strain>
    </source>
</reference>
<dbReference type="EMBL" id="FXTY01000001">
    <property type="protein sequence ID" value="SMP07732.1"/>
    <property type="molecule type" value="Genomic_DNA"/>
</dbReference>
<keyword evidence="4" id="KW-1185">Reference proteome</keyword>
<dbReference type="SFLD" id="SFLDS00019">
    <property type="entry name" value="Glutathione_Transferase_(cytos"/>
    <property type="match status" value="1"/>
</dbReference>
<comment type="caution">
    <text evidence="3">The sequence shown here is derived from an EMBL/GenBank/DDBJ whole genome shotgun (WGS) entry which is preliminary data.</text>
</comment>
<dbReference type="Pfam" id="PF13410">
    <property type="entry name" value="GST_C_2"/>
    <property type="match status" value="1"/>
</dbReference>
<dbReference type="InterPro" id="IPR010987">
    <property type="entry name" value="Glutathione-S-Trfase_C-like"/>
</dbReference>
<dbReference type="RefSeq" id="WP_283424633.1">
    <property type="nucleotide sequence ID" value="NZ_FXTY01000001.1"/>
</dbReference>
<dbReference type="Pfam" id="PF13417">
    <property type="entry name" value="GST_N_3"/>
    <property type="match status" value="1"/>
</dbReference>
<gene>
    <name evidence="3" type="ORF">SAMN06265373_101796</name>
</gene>
<dbReference type="Gene3D" id="3.40.30.10">
    <property type="entry name" value="Glutaredoxin"/>
    <property type="match status" value="1"/>
</dbReference>